<name>A0A839UD71_9HYPH</name>
<evidence type="ECO:0000313" key="3">
    <source>
        <dbReference type="EMBL" id="MBB3146822.1"/>
    </source>
</evidence>
<feature type="domain" description="PepSY" evidence="2">
    <location>
        <begin position="7"/>
        <end position="87"/>
    </location>
</feature>
<comment type="caution">
    <text evidence="3">The sequence shown here is derived from an EMBL/GenBank/DDBJ whole genome shotgun (WGS) entry which is preliminary data.</text>
</comment>
<dbReference type="InterPro" id="IPR025711">
    <property type="entry name" value="PepSY"/>
</dbReference>
<evidence type="ECO:0000256" key="1">
    <source>
        <dbReference type="SAM" id="SignalP"/>
    </source>
</evidence>
<dbReference type="Proteomes" id="UP000554520">
    <property type="component" value="Unassembled WGS sequence"/>
</dbReference>
<feature type="signal peptide" evidence="1">
    <location>
        <begin position="1"/>
        <end position="21"/>
    </location>
</feature>
<dbReference type="RefSeq" id="WP_183662645.1">
    <property type="nucleotide sequence ID" value="NZ_JACHXN010000009.1"/>
</dbReference>
<dbReference type="Pfam" id="PF13670">
    <property type="entry name" value="PepSY_2"/>
    <property type="match status" value="1"/>
</dbReference>
<proteinExistence type="predicted"/>
<keyword evidence="1" id="KW-0732">Signal</keyword>
<accession>A0A839UD71</accession>
<evidence type="ECO:0000259" key="2">
    <source>
        <dbReference type="Pfam" id="PF13670"/>
    </source>
</evidence>
<sequence length="90" mass="9851">MKLQTVAALSILLLSPAVALASPACTKEPKAKWMSETAMQKKIADLGYKVKTFETTGSCYEIYGWNKNGKKAEVYFNPMTGDIVKSEIDG</sequence>
<dbReference type="EMBL" id="JACHXN010000009">
    <property type="protein sequence ID" value="MBB3146822.1"/>
    <property type="molecule type" value="Genomic_DNA"/>
</dbReference>
<organism evidence="3 4">
    <name type="scientific">Phyllobacterium trifolii</name>
    <dbReference type="NCBI Taxonomy" id="300193"/>
    <lineage>
        <taxon>Bacteria</taxon>
        <taxon>Pseudomonadati</taxon>
        <taxon>Pseudomonadota</taxon>
        <taxon>Alphaproteobacteria</taxon>
        <taxon>Hyphomicrobiales</taxon>
        <taxon>Phyllobacteriaceae</taxon>
        <taxon>Phyllobacterium</taxon>
    </lineage>
</organism>
<keyword evidence="4" id="KW-1185">Reference proteome</keyword>
<protein>
    <recommendedName>
        <fullName evidence="2">PepSY domain-containing protein</fullName>
    </recommendedName>
</protein>
<evidence type="ECO:0000313" key="4">
    <source>
        <dbReference type="Proteomes" id="UP000554520"/>
    </source>
</evidence>
<reference evidence="3 4" key="1">
    <citation type="submission" date="2020-08" db="EMBL/GenBank/DDBJ databases">
        <title>Genomic Encyclopedia of Type Strains, Phase III (KMG-III): the genomes of soil and plant-associated and newly described type strains.</title>
        <authorList>
            <person name="Whitman W."/>
        </authorList>
    </citation>
    <scope>NUCLEOTIDE SEQUENCE [LARGE SCALE GENOMIC DNA]</scope>
    <source>
        <strain evidence="3 4">CECT 7015</strain>
    </source>
</reference>
<dbReference type="AlphaFoldDB" id="A0A839UD71"/>
<feature type="chain" id="PRO_5032770297" description="PepSY domain-containing protein" evidence="1">
    <location>
        <begin position="22"/>
        <end position="90"/>
    </location>
</feature>
<gene>
    <name evidence="3" type="ORF">FHS21_003238</name>
</gene>